<gene>
    <name evidence="1" type="ORF">CLOLEP_02131</name>
</gene>
<organism evidence="1 2">
    <name type="scientific">[Clostridium] leptum DSM 753</name>
    <dbReference type="NCBI Taxonomy" id="428125"/>
    <lineage>
        <taxon>Bacteria</taxon>
        <taxon>Bacillati</taxon>
        <taxon>Bacillota</taxon>
        <taxon>Clostridia</taxon>
        <taxon>Eubacteriales</taxon>
        <taxon>Oscillospiraceae</taxon>
        <taxon>Oscillospiraceae incertae sedis</taxon>
    </lineage>
</organism>
<sequence length="62" mass="6941">MFLLQEHRELPFATLRGGTEFTLPVVYEFSVVEVYIRIRKKSLALWSVKCVAAFFSGACGAG</sequence>
<dbReference type="EMBL" id="ABCB02000019">
    <property type="protein sequence ID" value="EDO60535.1"/>
    <property type="molecule type" value="Genomic_DNA"/>
</dbReference>
<dbReference type="Proteomes" id="UP000003490">
    <property type="component" value="Unassembled WGS sequence"/>
</dbReference>
<name>A7VU85_9FIRM</name>
<dbReference type="AlphaFoldDB" id="A7VU85"/>
<comment type="caution">
    <text evidence="1">The sequence shown here is derived from an EMBL/GenBank/DDBJ whole genome shotgun (WGS) entry which is preliminary data.</text>
</comment>
<accession>A7VU85</accession>
<dbReference type="HOGENOM" id="CLU_2896124_0_0_9"/>
<evidence type="ECO:0000313" key="1">
    <source>
        <dbReference type="EMBL" id="EDO60535.1"/>
    </source>
</evidence>
<proteinExistence type="predicted"/>
<protein>
    <submittedName>
        <fullName evidence="1">Uncharacterized protein</fullName>
    </submittedName>
</protein>
<evidence type="ECO:0000313" key="2">
    <source>
        <dbReference type="Proteomes" id="UP000003490"/>
    </source>
</evidence>
<reference evidence="1 2" key="1">
    <citation type="submission" date="2007-08" db="EMBL/GenBank/DDBJ databases">
        <title>Draft genome sequence of Clostridium leptum (DSM 753).</title>
        <authorList>
            <person name="Sudarsanam P."/>
            <person name="Ley R."/>
            <person name="Guruge J."/>
            <person name="Turnbaugh P.J."/>
            <person name="Mahowald M."/>
            <person name="Liep D."/>
            <person name="Gordon J."/>
        </authorList>
    </citation>
    <scope>NUCLEOTIDE SEQUENCE [LARGE SCALE GENOMIC DNA]</scope>
    <source>
        <strain evidence="1 2">DSM 753</strain>
    </source>
</reference>
<reference evidence="1 2" key="2">
    <citation type="submission" date="2007-08" db="EMBL/GenBank/DDBJ databases">
        <authorList>
            <person name="Fulton L."/>
            <person name="Clifton S."/>
            <person name="Fulton B."/>
            <person name="Xu J."/>
            <person name="Minx P."/>
            <person name="Pepin K.H."/>
            <person name="Johnson M."/>
            <person name="Thiruvilangam P."/>
            <person name="Bhonagiri V."/>
            <person name="Nash W.E."/>
            <person name="Wang C."/>
            <person name="Mardis E.R."/>
            <person name="Wilson R.K."/>
        </authorList>
    </citation>
    <scope>NUCLEOTIDE SEQUENCE [LARGE SCALE GENOMIC DNA]</scope>
    <source>
        <strain evidence="1 2">DSM 753</strain>
    </source>
</reference>